<dbReference type="CDD" id="cd21037">
    <property type="entry name" value="MLKL_NTD"/>
    <property type="match status" value="1"/>
</dbReference>
<accession>A0A6A4HQ08</accession>
<dbReference type="Proteomes" id="UP000799118">
    <property type="component" value="Unassembled WGS sequence"/>
</dbReference>
<dbReference type="Gene3D" id="1.20.930.20">
    <property type="entry name" value="Adaptor protein Cbl, N-terminal domain"/>
    <property type="match status" value="1"/>
</dbReference>
<evidence type="ECO:0000259" key="2">
    <source>
        <dbReference type="Pfam" id="PF24883"/>
    </source>
</evidence>
<organism evidence="3 4">
    <name type="scientific">Gymnopus androsaceus JB14</name>
    <dbReference type="NCBI Taxonomy" id="1447944"/>
    <lineage>
        <taxon>Eukaryota</taxon>
        <taxon>Fungi</taxon>
        <taxon>Dikarya</taxon>
        <taxon>Basidiomycota</taxon>
        <taxon>Agaricomycotina</taxon>
        <taxon>Agaricomycetes</taxon>
        <taxon>Agaricomycetidae</taxon>
        <taxon>Agaricales</taxon>
        <taxon>Marasmiineae</taxon>
        <taxon>Omphalotaceae</taxon>
        <taxon>Gymnopus</taxon>
    </lineage>
</organism>
<dbReference type="PANTHER" id="PTHR10039:SF17">
    <property type="entry name" value="FUNGAL STAND N-TERMINAL GOODBYE DOMAIN-CONTAINING PROTEIN-RELATED"/>
    <property type="match status" value="1"/>
</dbReference>
<protein>
    <recommendedName>
        <fullName evidence="2">Nephrocystin 3-like N-terminal domain-containing protein</fullName>
    </recommendedName>
</protein>
<proteinExistence type="predicted"/>
<evidence type="ECO:0000313" key="4">
    <source>
        <dbReference type="Proteomes" id="UP000799118"/>
    </source>
</evidence>
<dbReference type="InterPro" id="IPR056884">
    <property type="entry name" value="NPHP3-like_N"/>
</dbReference>
<evidence type="ECO:0000256" key="1">
    <source>
        <dbReference type="ARBA" id="ARBA00022737"/>
    </source>
</evidence>
<sequence>MLCRPLPPVSNLCAIAIVPKHFSQVPGPVKPANQLKVYTEAVTEVGKKILKTVHSLTVRVEPMLDGTVAKLPFSIFNALVEIIETAEDNTDQIKELLEKIEFRLDAVEYTLSLAGSSEQIKNCAGMFVNSLKEFQKKLDAIQGKATWKQVLQIDGISEKIQDCVEAIDEFTEKFSLNLMISIYHDTSVTKHITQSSNMLGSWPIYIPAWYNTNAGPKVYRNGCTPQTRISICQRIHTWATNSSSQPIFWLSGMAGTGKSSIAYSIAENFENNLEKCCLSASFFCSRQIEQLREIKYIIPTIAYQIAERNVAFAQELLLVKSETAHADAVDKQIDELLVQPWQRSLKKQLRKIPVFLVIIDALDEIERGHGSNLIESLIQSINNIANGIQGIKFLITSRPDPGIIDRCQKQVFHPSYILENVDPRDAIEDVKHFLHERLPEHDHGKLDQIALLSQGLFIYAATVVRYIQPEEGEKDSQQEQNSHLDAMLEEKPSPEHLGEDGKLLIDSVYELILAEGLGKKGTNKFARHYKVLLTIQCAQKPLSVASISSFTEENKKEKDLEAVQIAINAFHAVMYISDKDKCVYVYHKSFLDFLSDESRSKMKLELNVSDWHASMARVCFTIMTSSLHFNMCNLPSSFLMDADVENLEERVKEKFDNLLEYCCFYWNIHMKKGNDLLKLIASITPFVKDTSLFWIEAMNLLEHKTRSYEMIRDVKRWILQSSNHSGGEVLRVLNALELVALLFTKSQARLSTPHLYLSVLATEFVNEKLPEQWMKSFTKLPKVQCMGVSNHGGEIMKIGISSVQCDLAFSHRSGSQ</sequence>
<reference evidence="3" key="1">
    <citation type="journal article" date="2019" name="Environ. Microbiol.">
        <title>Fungal ecological strategies reflected in gene transcription - a case study of two litter decomposers.</title>
        <authorList>
            <person name="Barbi F."/>
            <person name="Kohler A."/>
            <person name="Barry K."/>
            <person name="Baskaran P."/>
            <person name="Daum C."/>
            <person name="Fauchery L."/>
            <person name="Ihrmark K."/>
            <person name="Kuo A."/>
            <person name="LaButti K."/>
            <person name="Lipzen A."/>
            <person name="Morin E."/>
            <person name="Grigoriev I.V."/>
            <person name="Henrissat B."/>
            <person name="Lindahl B."/>
            <person name="Martin F."/>
        </authorList>
    </citation>
    <scope>NUCLEOTIDE SEQUENCE</scope>
    <source>
        <strain evidence="3">JB14</strain>
    </source>
</reference>
<dbReference type="GO" id="GO:0007166">
    <property type="term" value="P:cell surface receptor signaling pathway"/>
    <property type="evidence" value="ECO:0007669"/>
    <property type="project" value="InterPro"/>
</dbReference>
<dbReference type="InterPro" id="IPR036537">
    <property type="entry name" value="Adaptor_Cbl_N_dom_sf"/>
</dbReference>
<dbReference type="InterPro" id="IPR059179">
    <property type="entry name" value="MLKL-like_MCAfunc"/>
</dbReference>
<dbReference type="InterPro" id="IPR027417">
    <property type="entry name" value="P-loop_NTPase"/>
</dbReference>
<name>A0A6A4HQ08_9AGAR</name>
<dbReference type="OrthoDB" id="3266532at2759"/>
<keyword evidence="1" id="KW-0677">Repeat</keyword>
<dbReference type="SUPFAM" id="SSF52540">
    <property type="entry name" value="P-loop containing nucleoside triphosphate hydrolases"/>
    <property type="match status" value="1"/>
</dbReference>
<evidence type="ECO:0000313" key="3">
    <source>
        <dbReference type="EMBL" id="KAE9399438.1"/>
    </source>
</evidence>
<dbReference type="EMBL" id="ML769470">
    <property type="protein sequence ID" value="KAE9399438.1"/>
    <property type="molecule type" value="Genomic_DNA"/>
</dbReference>
<dbReference type="Pfam" id="PF24883">
    <property type="entry name" value="NPHP3_N"/>
    <property type="match status" value="1"/>
</dbReference>
<dbReference type="AlphaFoldDB" id="A0A6A4HQ08"/>
<gene>
    <name evidence="3" type="ORF">BT96DRAFT_692325</name>
</gene>
<dbReference type="PANTHER" id="PTHR10039">
    <property type="entry name" value="AMELOGENIN"/>
    <property type="match status" value="1"/>
</dbReference>
<feature type="domain" description="Nephrocystin 3-like N-terminal" evidence="2">
    <location>
        <begin position="233"/>
        <end position="398"/>
    </location>
</feature>
<keyword evidence="4" id="KW-1185">Reference proteome</keyword>
<dbReference type="Gene3D" id="3.40.50.300">
    <property type="entry name" value="P-loop containing nucleotide triphosphate hydrolases"/>
    <property type="match status" value="1"/>
</dbReference>